<feature type="transmembrane region" description="Helical" evidence="6">
    <location>
        <begin position="7"/>
        <end position="23"/>
    </location>
</feature>
<comment type="caution">
    <text evidence="9">The sequence shown here is derived from an EMBL/GenBank/DDBJ whole genome shotgun (WGS) entry which is preliminary data.</text>
</comment>
<accession>A0A366JCY0</accession>
<feature type="domain" description="PAS" evidence="8">
    <location>
        <begin position="53"/>
        <end position="97"/>
    </location>
</feature>
<dbReference type="PROSITE" id="PS50112">
    <property type="entry name" value="PAS"/>
    <property type="match status" value="1"/>
</dbReference>
<name>A0A366JCY0_9GAMM</name>
<evidence type="ECO:0000256" key="5">
    <source>
        <dbReference type="SAM" id="Coils"/>
    </source>
</evidence>
<dbReference type="CDD" id="cd00130">
    <property type="entry name" value="PAS"/>
    <property type="match status" value="1"/>
</dbReference>
<dbReference type="InterPro" id="IPR051310">
    <property type="entry name" value="MCP_chemotaxis"/>
</dbReference>
<dbReference type="Gene3D" id="3.30.450.20">
    <property type="entry name" value="PAS domain"/>
    <property type="match status" value="1"/>
</dbReference>
<dbReference type="AlphaFoldDB" id="A0A366JCY0"/>
<dbReference type="GO" id="GO:0004888">
    <property type="term" value="F:transmembrane signaling receptor activity"/>
    <property type="evidence" value="ECO:0007669"/>
    <property type="project" value="InterPro"/>
</dbReference>
<keyword evidence="6" id="KW-0812">Transmembrane</keyword>
<organism evidence="9 10">
    <name type="scientific">Marinomonas rhizomae</name>
    <dbReference type="NCBI Taxonomy" id="491948"/>
    <lineage>
        <taxon>Bacteria</taxon>
        <taxon>Pseudomonadati</taxon>
        <taxon>Pseudomonadota</taxon>
        <taxon>Gammaproteobacteria</taxon>
        <taxon>Oceanospirillales</taxon>
        <taxon>Oceanospirillaceae</taxon>
        <taxon>Marinomonas</taxon>
    </lineage>
</organism>
<dbReference type="CDD" id="cd11386">
    <property type="entry name" value="MCP_signal"/>
    <property type="match status" value="1"/>
</dbReference>
<dbReference type="InterPro" id="IPR004090">
    <property type="entry name" value="Chemotax_Me-accpt_rcpt"/>
</dbReference>
<dbReference type="Gene3D" id="1.10.287.950">
    <property type="entry name" value="Methyl-accepting chemotaxis protein"/>
    <property type="match status" value="1"/>
</dbReference>
<evidence type="ECO:0000259" key="8">
    <source>
        <dbReference type="PROSITE" id="PS50112"/>
    </source>
</evidence>
<dbReference type="Proteomes" id="UP000252792">
    <property type="component" value="Unassembled WGS sequence"/>
</dbReference>
<sequence length="442" mass="47821">MKKYYRLALGIVIASILVASLFAKENLYMLVLVVALVVLLGCLIKIENLAKEQFNFYEQILDTIPNPLSVTDLDMKWTFVNRAATDPLGVKRADVLGMHCSNWGANICNTDGCGVNCLRKDKPTTFFNQWGKDFRVDTFYIQGLNGKDIGHVEYVQEVSEKVALKSVYSDVDNISASLTTGANELNVASQALTEGSHRQAASITQIGNAVNAILNQANENADRAARGSLVSSEAERAARMATDEIRDLELAMHEINRSSEAISEIINVIDDIASQTNLLALNASIEAARAGEMGRGFAVVADEVRALAERSTKAASESSQYIQSSVENVKKGNAISQKCVSALNEIVKHVSTISETIGEIDNASQSQAIGLSQINQGMAEVDEVIHSTAASAEETSISANEVNELSLKLQVQLANIRKIDGLIVDTVKKADKLIEIKDVTNS</sequence>
<keyword evidence="6" id="KW-0472">Membrane</keyword>
<feature type="transmembrane region" description="Helical" evidence="6">
    <location>
        <begin position="29"/>
        <end position="46"/>
    </location>
</feature>
<proteinExistence type="inferred from homology"/>
<dbReference type="GO" id="GO:0005886">
    <property type="term" value="C:plasma membrane"/>
    <property type="evidence" value="ECO:0007669"/>
    <property type="project" value="TreeGrafter"/>
</dbReference>
<dbReference type="SUPFAM" id="SSF55785">
    <property type="entry name" value="PYP-like sensor domain (PAS domain)"/>
    <property type="match status" value="1"/>
</dbReference>
<dbReference type="PRINTS" id="PR00260">
    <property type="entry name" value="CHEMTRNSDUCR"/>
</dbReference>
<dbReference type="Pfam" id="PF00989">
    <property type="entry name" value="PAS"/>
    <property type="match status" value="1"/>
</dbReference>
<dbReference type="RefSeq" id="WP_113915917.1">
    <property type="nucleotide sequence ID" value="NZ_QNSE01000004.1"/>
</dbReference>
<dbReference type="Pfam" id="PF00015">
    <property type="entry name" value="MCPsignal"/>
    <property type="match status" value="1"/>
</dbReference>
<dbReference type="PANTHER" id="PTHR43531:SF11">
    <property type="entry name" value="METHYL-ACCEPTING CHEMOTAXIS PROTEIN 3"/>
    <property type="match status" value="1"/>
</dbReference>
<keyword evidence="1" id="KW-0145">Chemotaxis</keyword>
<dbReference type="InterPro" id="IPR004089">
    <property type="entry name" value="MCPsignal_dom"/>
</dbReference>
<keyword evidence="6" id="KW-1133">Transmembrane helix</keyword>
<evidence type="ECO:0000256" key="6">
    <source>
        <dbReference type="SAM" id="Phobius"/>
    </source>
</evidence>
<evidence type="ECO:0000256" key="2">
    <source>
        <dbReference type="ARBA" id="ARBA00023224"/>
    </source>
</evidence>
<dbReference type="PROSITE" id="PS50111">
    <property type="entry name" value="CHEMOTAXIS_TRANSDUC_2"/>
    <property type="match status" value="1"/>
</dbReference>
<evidence type="ECO:0000256" key="4">
    <source>
        <dbReference type="PROSITE-ProRule" id="PRU00284"/>
    </source>
</evidence>
<dbReference type="SMART" id="SM00091">
    <property type="entry name" value="PAS"/>
    <property type="match status" value="1"/>
</dbReference>
<protein>
    <submittedName>
        <fullName evidence="9">Methyl-accepting chemotaxis sensory transducer with Pas/Pac sensor</fullName>
    </submittedName>
</protein>
<dbReference type="EMBL" id="QNSE01000004">
    <property type="protein sequence ID" value="RBP84270.1"/>
    <property type="molecule type" value="Genomic_DNA"/>
</dbReference>
<evidence type="ECO:0000313" key="10">
    <source>
        <dbReference type="Proteomes" id="UP000252792"/>
    </source>
</evidence>
<dbReference type="InterPro" id="IPR000014">
    <property type="entry name" value="PAS"/>
</dbReference>
<dbReference type="PANTHER" id="PTHR43531">
    <property type="entry name" value="PROTEIN ICFG"/>
    <property type="match status" value="1"/>
</dbReference>
<dbReference type="SMART" id="SM00283">
    <property type="entry name" value="MA"/>
    <property type="match status" value="1"/>
</dbReference>
<dbReference type="OrthoDB" id="2489132at2"/>
<dbReference type="GO" id="GO:0007165">
    <property type="term" value="P:signal transduction"/>
    <property type="evidence" value="ECO:0007669"/>
    <property type="project" value="UniProtKB-KW"/>
</dbReference>
<keyword evidence="2 4" id="KW-0807">Transducer</keyword>
<reference evidence="9 10" key="1">
    <citation type="submission" date="2018-06" db="EMBL/GenBank/DDBJ databases">
        <title>Genomic Encyclopedia of Type Strains, Phase III (KMG-III): the genomes of soil and plant-associated and newly described type strains.</title>
        <authorList>
            <person name="Whitman W."/>
        </authorList>
    </citation>
    <scope>NUCLEOTIDE SEQUENCE [LARGE SCALE GENOMIC DNA]</scope>
    <source>
        <strain evidence="9 10">CECT 7377</strain>
    </source>
</reference>
<evidence type="ECO:0000256" key="1">
    <source>
        <dbReference type="ARBA" id="ARBA00022500"/>
    </source>
</evidence>
<feature type="coiled-coil region" evidence="5">
    <location>
        <begin position="231"/>
        <end position="258"/>
    </location>
</feature>
<dbReference type="InterPro" id="IPR013767">
    <property type="entry name" value="PAS_fold"/>
</dbReference>
<dbReference type="GO" id="GO:0006355">
    <property type="term" value="P:regulation of DNA-templated transcription"/>
    <property type="evidence" value="ECO:0007669"/>
    <property type="project" value="InterPro"/>
</dbReference>
<evidence type="ECO:0000313" key="9">
    <source>
        <dbReference type="EMBL" id="RBP84270.1"/>
    </source>
</evidence>
<evidence type="ECO:0000259" key="7">
    <source>
        <dbReference type="PROSITE" id="PS50111"/>
    </source>
</evidence>
<keyword evidence="10" id="KW-1185">Reference proteome</keyword>
<evidence type="ECO:0000256" key="3">
    <source>
        <dbReference type="ARBA" id="ARBA00029447"/>
    </source>
</evidence>
<dbReference type="NCBIfam" id="TIGR00229">
    <property type="entry name" value="sensory_box"/>
    <property type="match status" value="1"/>
</dbReference>
<dbReference type="SUPFAM" id="SSF58104">
    <property type="entry name" value="Methyl-accepting chemotaxis protein (MCP) signaling domain"/>
    <property type="match status" value="1"/>
</dbReference>
<keyword evidence="5" id="KW-0175">Coiled coil</keyword>
<dbReference type="InterPro" id="IPR035965">
    <property type="entry name" value="PAS-like_dom_sf"/>
</dbReference>
<feature type="domain" description="Methyl-accepting transducer" evidence="7">
    <location>
        <begin position="174"/>
        <end position="403"/>
    </location>
</feature>
<gene>
    <name evidence="9" type="ORF">DFP80_104173</name>
</gene>
<dbReference type="GO" id="GO:0006935">
    <property type="term" value="P:chemotaxis"/>
    <property type="evidence" value="ECO:0007669"/>
    <property type="project" value="UniProtKB-KW"/>
</dbReference>
<comment type="similarity">
    <text evidence="3">Belongs to the methyl-accepting chemotaxis (MCP) protein family.</text>
</comment>